<organism evidence="1 2">
    <name type="scientific">Capnocytophaga periodontitidis</name>
    <dbReference type="NCBI Taxonomy" id="2795027"/>
    <lineage>
        <taxon>Bacteria</taxon>
        <taxon>Pseudomonadati</taxon>
        <taxon>Bacteroidota</taxon>
        <taxon>Flavobacteriia</taxon>
        <taxon>Flavobacteriales</taxon>
        <taxon>Flavobacteriaceae</taxon>
        <taxon>Capnocytophaga</taxon>
    </lineage>
</organism>
<protein>
    <recommendedName>
        <fullName evidence="3">Lipoprotein</fullName>
    </recommendedName>
</protein>
<keyword evidence="2" id="KW-1185">Reference proteome</keyword>
<evidence type="ECO:0008006" key="3">
    <source>
        <dbReference type="Google" id="ProtNLM"/>
    </source>
</evidence>
<dbReference type="Proteomes" id="UP000641139">
    <property type="component" value="Unassembled WGS sequence"/>
</dbReference>
<sequence length="148" mass="18052">MRTINLFFIILFSISCTYKGNLSEVNYIKKRYRLSNSYYDPYDKYYRYNWKKRAISNITEYDSLGFVTDYCRAISDDYIYFSKDTTKWNTNPFEEYMNYHIVIDKKNNYIIDHSEFSTDTIRDFEFVRGKKQIVTPAKKGIFLLFEYE</sequence>
<gene>
    <name evidence="1" type="ORF">I7X30_00685</name>
</gene>
<dbReference type="EMBL" id="JAEFDC010000001">
    <property type="protein sequence ID" value="MBI1645577.1"/>
    <property type="molecule type" value="Genomic_DNA"/>
</dbReference>
<comment type="caution">
    <text evidence="1">The sequence shown here is derived from an EMBL/GenBank/DDBJ whole genome shotgun (WGS) entry which is preliminary data.</text>
</comment>
<accession>A0ABS0SIF8</accession>
<evidence type="ECO:0000313" key="1">
    <source>
        <dbReference type="EMBL" id="MBI1645577.1"/>
    </source>
</evidence>
<proteinExistence type="predicted"/>
<evidence type="ECO:0000313" key="2">
    <source>
        <dbReference type="Proteomes" id="UP000641139"/>
    </source>
</evidence>
<reference evidence="1 2" key="1">
    <citation type="journal article" date="2021" name="Int. J. Syst. Evol. Microbiol.">
        <title>Capnocytophaga periodontitidis sp. nov., isolated from subgingival plaque of periodontitis patient.</title>
        <authorList>
            <person name="Zhang Y."/>
            <person name="Qiao D."/>
            <person name="Shi W."/>
            <person name="Wu D."/>
            <person name="Cai M."/>
        </authorList>
    </citation>
    <scope>NUCLEOTIDE SEQUENCE [LARGE SCALE GENOMIC DNA]</scope>
    <source>
        <strain evidence="1 2">051621</strain>
    </source>
</reference>
<dbReference type="PROSITE" id="PS51257">
    <property type="entry name" value="PROKAR_LIPOPROTEIN"/>
    <property type="match status" value="1"/>
</dbReference>
<dbReference type="RefSeq" id="WP_198465610.1">
    <property type="nucleotide sequence ID" value="NZ_JAEFDC010000001.1"/>
</dbReference>
<name>A0ABS0SIF8_9FLAO</name>